<evidence type="ECO:0000313" key="3">
    <source>
        <dbReference type="Proteomes" id="UP000463337"/>
    </source>
</evidence>
<organism evidence="2 3">
    <name type="scientific">Parabacteroides distasonis</name>
    <dbReference type="NCBI Taxonomy" id="823"/>
    <lineage>
        <taxon>Bacteria</taxon>
        <taxon>Pseudomonadati</taxon>
        <taxon>Bacteroidota</taxon>
        <taxon>Bacteroidia</taxon>
        <taxon>Bacteroidales</taxon>
        <taxon>Tannerellaceae</taxon>
        <taxon>Parabacteroides</taxon>
    </lineage>
</organism>
<dbReference type="EMBL" id="WKLT01000032">
    <property type="protein sequence ID" value="MRY60405.1"/>
    <property type="molecule type" value="Genomic_DNA"/>
</dbReference>
<accession>A0A7K0GNC2</accession>
<dbReference type="InterPro" id="IPR007921">
    <property type="entry name" value="CHAP_dom"/>
</dbReference>
<comment type="caution">
    <text evidence="2">The sequence shown here is derived from an EMBL/GenBank/DDBJ whole genome shotgun (WGS) entry which is preliminary data.</text>
</comment>
<protein>
    <submittedName>
        <fullName evidence="2">CHAP domain-containing protein</fullName>
    </submittedName>
</protein>
<dbReference type="SUPFAM" id="SSF54001">
    <property type="entry name" value="Cysteine proteinases"/>
    <property type="match status" value="1"/>
</dbReference>
<dbReference type="PROSITE" id="PS50911">
    <property type="entry name" value="CHAP"/>
    <property type="match status" value="1"/>
</dbReference>
<dbReference type="InterPro" id="IPR038765">
    <property type="entry name" value="Papain-like_cys_pep_sf"/>
</dbReference>
<dbReference type="Proteomes" id="UP000463337">
    <property type="component" value="Unassembled WGS sequence"/>
</dbReference>
<sequence length="243" mass="27388">MTKVTDYAYSLLNKRITVPYNPYGGQCVSFVDHLATHFTDKNLAYTNAIDLLEKARSQGFKVTRFTGSEIPKVGDIWVTATSNHPFGHTGIFTKVDNTGSYFTTLEQNVDLNADALENGGWVREKNRTLYVDGTFTYDNDILLPQTMVGWFTFYEEEPIAKNKEKEQGEEDMITISAPKRGIALMMGGKFLPILDSETPTVFWNQGVKHYQLDTITFDAWQGKADKSTLDDATVDKLIKGLKK</sequence>
<name>A0A7K0GNC2_PARDI</name>
<dbReference type="Pfam" id="PF05257">
    <property type="entry name" value="CHAP"/>
    <property type="match status" value="1"/>
</dbReference>
<feature type="domain" description="Peptidase C51" evidence="1">
    <location>
        <begin position="2"/>
        <end position="139"/>
    </location>
</feature>
<proteinExistence type="predicted"/>
<evidence type="ECO:0000313" key="2">
    <source>
        <dbReference type="EMBL" id="MRY60405.1"/>
    </source>
</evidence>
<reference evidence="2 3" key="1">
    <citation type="journal article" date="2019" name="Nat. Med.">
        <title>A library of human gut bacterial isolates paired with longitudinal multiomics data enables mechanistic microbiome research.</title>
        <authorList>
            <person name="Poyet M."/>
            <person name="Groussin M."/>
            <person name="Gibbons S.M."/>
            <person name="Avila-Pacheco J."/>
            <person name="Jiang X."/>
            <person name="Kearney S.M."/>
            <person name="Perrotta A.R."/>
            <person name="Berdy B."/>
            <person name="Zhao S."/>
            <person name="Lieberman T.D."/>
            <person name="Swanson P.K."/>
            <person name="Smith M."/>
            <person name="Roesemann S."/>
            <person name="Alexander J.E."/>
            <person name="Rich S.A."/>
            <person name="Livny J."/>
            <person name="Vlamakis H."/>
            <person name="Clish C."/>
            <person name="Bullock K."/>
            <person name="Deik A."/>
            <person name="Scott J."/>
            <person name="Pierce K.A."/>
            <person name="Xavier R.J."/>
            <person name="Alm E.J."/>
        </authorList>
    </citation>
    <scope>NUCLEOTIDE SEQUENCE [LARGE SCALE GENOMIC DNA]</scope>
    <source>
        <strain evidence="2 3">BIOML-A41</strain>
    </source>
</reference>
<evidence type="ECO:0000259" key="1">
    <source>
        <dbReference type="PROSITE" id="PS50911"/>
    </source>
</evidence>
<dbReference type="Gene3D" id="3.90.1720.10">
    <property type="entry name" value="endopeptidase domain like (from Nostoc punctiforme)"/>
    <property type="match status" value="1"/>
</dbReference>
<dbReference type="RefSeq" id="WP_129984645.1">
    <property type="nucleotide sequence ID" value="NZ_RCYP01000046.1"/>
</dbReference>
<dbReference type="AlphaFoldDB" id="A0A7K0GNC2"/>
<gene>
    <name evidence="2" type="ORF">GKD59_21375</name>
</gene>